<evidence type="ECO:0000256" key="5">
    <source>
        <dbReference type="ARBA" id="ARBA00022989"/>
    </source>
</evidence>
<keyword evidence="4 7" id="KW-0812">Transmembrane</keyword>
<sequence>MNSRPVNYQKQTLFKITWPIFIEIALRMAMGIIATLMLGRFSDAAAAGVGVGNQLLSFFILVFNVTSIGATILIGQNLGAKQFHHADQIAHSVFFMNFWFGIMISIIVVLFGEHFLGLFQLKGTIFQDGRLFIHICGASLFLESLSLAMSAILRSHGFTKEVMIITVLMDLISVLGNIVATNGPLGLPVTGVSGVAWAMVVARLFAVTILFLVIWRKLNIRFSYKDCYHARRKDIRDLLSIGIPSAGEMLSYQLSQLIITALVVRIGSDTLAARVYIMNITMICYLFSVSVAQGTELMIARYIGGRQSQQAYKRGIKTVLIAVSSSILVSLIVACSGTFILGLFTTTSAIISIGIPILWINLVTEPGRAINIVLMGALKSAGDVRFPVVIGVISMWSIAVGLSYLLGIHFGLGLIGIWLAQGADEWFRGLFALKRWQSQPWKHLQSFVLCKTISK</sequence>
<organism evidence="8 9">
    <name type="scientific">Sporolactobacillus terrae</name>
    <dbReference type="NCBI Taxonomy" id="269673"/>
    <lineage>
        <taxon>Bacteria</taxon>
        <taxon>Bacillati</taxon>
        <taxon>Bacillota</taxon>
        <taxon>Bacilli</taxon>
        <taxon>Bacillales</taxon>
        <taxon>Sporolactobacillaceae</taxon>
        <taxon>Sporolactobacillus</taxon>
    </lineage>
</organism>
<name>A0ABX5Q939_9BACL</name>
<dbReference type="PANTHER" id="PTHR42925">
    <property type="entry name" value="MULTIDRUG AND TOXIN EFFLUX PROTEIN MATE FAMILY"/>
    <property type="match status" value="1"/>
</dbReference>
<dbReference type="EMBL" id="CP025688">
    <property type="protein sequence ID" value="QAA23161.1"/>
    <property type="molecule type" value="Genomic_DNA"/>
</dbReference>
<dbReference type="PANTHER" id="PTHR42925:SF1">
    <property type="entry name" value="VIRULENCE FACTOR MVIN"/>
    <property type="match status" value="1"/>
</dbReference>
<feature type="transmembrane region" description="Helical" evidence="7">
    <location>
        <begin position="238"/>
        <end position="264"/>
    </location>
</feature>
<feature type="transmembrane region" description="Helical" evidence="7">
    <location>
        <begin position="276"/>
        <end position="303"/>
    </location>
</feature>
<evidence type="ECO:0000256" key="4">
    <source>
        <dbReference type="ARBA" id="ARBA00022692"/>
    </source>
</evidence>
<evidence type="ECO:0000256" key="6">
    <source>
        <dbReference type="ARBA" id="ARBA00023136"/>
    </source>
</evidence>
<evidence type="ECO:0000256" key="1">
    <source>
        <dbReference type="ARBA" id="ARBA00004651"/>
    </source>
</evidence>
<protein>
    <submittedName>
        <fullName evidence="8">MATE family efflux transporter</fullName>
    </submittedName>
</protein>
<evidence type="ECO:0000256" key="3">
    <source>
        <dbReference type="ARBA" id="ARBA00022475"/>
    </source>
</evidence>
<evidence type="ECO:0000313" key="8">
    <source>
        <dbReference type="EMBL" id="QAA23161.1"/>
    </source>
</evidence>
<feature type="transmembrane region" description="Helical" evidence="7">
    <location>
        <begin position="92"/>
        <end position="111"/>
    </location>
</feature>
<dbReference type="InterPro" id="IPR002528">
    <property type="entry name" value="MATE_fam"/>
</dbReference>
<dbReference type="NCBIfam" id="TIGR00797">
    <property type="entry name" value="matE"/>
    <property type="match status" value="1"/>
</dbReference>
<feature type="transmembrane region" description="Helical" evidence="7">
    <location>
        <begin position="384"/>
        <end position="402"/>
    </location>
</feature>
<evidence type="ECO:0000313" key="9">
    <source>
        <dbReference type="Proteomes" id="UP000285882"/>
    </source>
</evidence>
<dbReference type="InterPro" id="IPR047135">
    <property type="entry name" value="YsiQ"/>
</dbReference>
<reference evidence="8 9" key="1">
    <citation type="submission" date="2018-01" db="EMBL/GenBank/DDBJ databases">
        <title>Complete genome sequencing of Sporolactobacillus terrae DLG3.</title>
        <authorList>
            <person name="Nam Y.-D."/>
            <person name="Kang J."/>
            <person name="Chung W.-H."/>
        </authorList>
    </citation>
    <scope>NUCLEOTIDE SEQUENCE [LARGE SCALE GENOMIC DNA]</scope>
    <source>
        <strain evidence="8 9">DLG3</strain>
    </source>
</reference>
<dbReference type="Pfam" id="PF01554">
    <property type="entry name" value="MatE"/>
    <property type="match status" value="2"/>
</dbReference>
<dbReference type="CDD" id="cd13134">
    <property type="entry name" value="MATE_like_8"/>
    <property type="match status" value="1"/>
</dbReference>
<keyword evidence="3" id="KW-1003">Cell membrane</keyword>
<evidence type="ECO:0000256" key="2">
    <source>
        <dbReference type="ARBA" id="ARBA00022448"/>
    </source>
</evidence>
<feature type="transmembrane region" description="Helical" evidence="7">
    <location>
        <begin position="20"/>
        <end position="38"/>
    </location>
</feature>
<proteinExistence type="predicted"/>
<dbReference type="Proteomes" id="UP000285882">
    <property type="component" value="Chromosome"/>
</dbReference>
<feature type="transmembrane region" description="Helical" evidence="7">
    <location>
        <begin position="131"/>
        <end position="153"/>
    </location>
</feature>
<dbReference type="PIRSF" id="PIRSF006603">
    <property type="entry name" value="DinF"/>
    <property type="match status" value="1"/>
</dbReference>
<feature type="transmembrane region" description="Helical" evidence="7">
    <location>
        <begin position="339"/>
        <end position="363"/>
    </location>
</feature>
<dbReference type="RefSeq" id="WP_028977394.1">
    <property type="nucleotide sequence ID" value="NZ_CP025688.1"/>
</dbReference>
<keyword evidence="2" id="KW-0813">Transport</keyword>
<keyword evidence="9" id="KW-1185">Reference proteome</keyword>
<feature type="transmembrane region" description="Helical" evidence="7">
    <location>
        <begin position="58"/>
        <end position="80"/>
    </location>
</feature>
<feature type="transmembrane region" description="Helical" evidence="7">
    <location>
        <begin position="192"/>
        <end position="215"/>
    </location>
</feature>
<gene>
    <name evidence="8" type="ORF">C0674_11275</name>
</gene>
<feature type="transmembrane region" description="Helical" evidence="7">
    <location>
        <begin position="315"/>
        <end position="333"/>
    </location>
</feature>
<evidence type="ECO:0000256" key="7">
    <source>
        <dbReference type="SAM" id="Phobius"/>
    </source>
</evidence>
<keyword evidence="6 7" id="KW-0472">Membrane</keyword>
<dbReference type="InterPro" id="IPR048279">
    <property type="entry name" value="MdtK-like"/>
</dbReference>
<keyword evidence="5 7" id="KW-1133">Transmembrane helix</keyword>
<accession>A0ABX5Q939</accession>
<feature type="transmembrane region" description="Helical" evidence="7">
    <location>
        <begin position="162"/>
        <end position="180"/>
    </location>
</feature>
<comment type="subcellular location">
    <subcellularLocation>
        <location evidence="1">Cell membrane</location>
        <topology evidence="1">Multi-pass membrane protein</topology>
    </subcellularLocation>
</comment>